<dbReference type="PANTHER" id="PTHR30055">
    <property type="entry name" value="HTH-TYPE TRANSCRIPTIONAL REGULATOR RUTR"/>
    <property type="match status" value="1"/>
</dbReference>
<sequence>MASDTLSREQIVGAAMELLDTEGVHGLSMRRLGTKLDAGATSIYWHVKNKDELLELASDHAFAEIELPDAAEIGWRAAVTALADGMRSMVLRHPWLVSVFATRLFYGPNLARFQDHTIGVYQSAGFPDDELDSVMGTVDAYVLGAALGEAAWRTQLQEMGEDQKDLIDRLMTTGREIAAPYPRLLERLSAYGTDTMAEDGKLRESSFDYGLRAVLDGLETRIPR</sequence>
<dbReference type="PROSITE" id="PS01081">
    <property type="entry name" value="HTH_TETR_1"/>
    <property type="match status" value="1"/>
</dbReference>
<keyword evidence="2 4" id="KW-0238">DNA-binding</keyword>
<keyword evidence="3" id="KW-0804">Transcription</keyword>
<gene>
    <name evidence="6" type="ORF">GCM10009754_56230</name>
</gene>
<evidence type="ECO:0000256" key="1">
    <source>
        <dbReference type="ARBA" id="ARBA00023015"/>
    </source>
</evidence>
<comment type="caution">
    <text evidence="6">The sequence shown here is derived from an EMBL/GenBank/DDBJ whole genome shotgun (WGS) entry which is preliminary data.</text>
</comment>
<dbReference type="Proteomes" id="UP001501116">
    <property type="component" value="Unassembled WGS sequence"/>
</dbReference>
<reference evidence="6 7" key="1">
    <citation type="journal article" date="2019" name="Int. J. Syst. Evol. Microbiol.">
        <title>The Global Catalogue of Microorganisms (GCM) 10K type strain sequencing project: providing services to taxonomists for standard genome sequencing and annotation.</title>
        <authorList>
            <consortium name="The Broad Institute Genomics Platform"/>
            <consortium name="The Broad Institute Genome Sequencing Center for Infectious Disease"/>
            <person name="Wu L."/>
            <person name="Ma J."/>
        </authorList>
    </citation>
    <scope>NUCLEOTIDE SEQUENCE [LARGE SCALE GENOMIC DNA]</scope>
    <source>
        <strain evidence="6 7">JCM 14545</strain>
    </source>
</reference>
<dbReference type="SUPFAM" id="SSF46689">
    <property type="entry name" value="Homeodomain-like"/>
    <property type="match status" value="1"/>
</dbReference>
<dbReference type="InterPro" id="IPR001647">
    <property type="entry name" value="HTH_TetR"/>
</dbReference>
<evidence type="ECO:0000313" key="6">
    <source>
        <dbReference type="EMBL" id="GAA1973941.1"/>
    </source>
</evidence>
<evidence type="ECO:0000259" key="5">
    <source>
        <dbReference type="PROSITE" id="PS50977"/>
    </source>
</evidence>
<dbReference type="InterPro" id="IPR004111">
    <property type="entry name" value="Repressor_TetR_C"/>
</dbReference>
<evidence type="ECO:0000256" key="4">
    <source>
        <dbReference type="PROSITE-ProRule" id="PRU00335"/>
    </source>
</evidence>
<dbReference type="Pfam" id="PF00440">
    <property type="entry name" value="TetR_N"/>
    <property type="match status" value="1"/>
</dbReference>
<keyword evidence="7" id="KW-1185">Reference proteome</keyword>
<evidence type="ECO:0000256" key="2">
    <source>
        <dbReference type="ARBA" id="ARBA00023125"/>
    </source>
</evidence>
<dbReference type="InterPro" id="IPR023772">
    <property type="entry name" value="DNA-bd_HTH_TetR-type_CS"/>
</dbReference>
<evidence type="ECO:0000256" key="3">
    <source>
        <dbReference type="ARBA" id="ARBA00023163"/>
    </source>
</evidence>
<keyword evidence="1" id="KW-0805">Transcription regulation</keyword>
<dbReference type="PANTHER" id="PTHR30055:SF151">
    <property type="entry name" value="TRANSCRIPTIONAL REGULATORY PROTEIN"/>
    <property type="match status" value="1"/>
</dbReference>
<dbReference type="PROSITE" id="PS50977">
    <property type="entry name" value="HTH_TETR_2"/>
    <property type="match status" value="1"/>
</dbReference>
<dbReference type="Pfam" id="PF02909">
    <property type="entry name" value="TetR_C_1"/>
    <property type="match status" value="1"/>
</dbReference>
<dbReference type="Gene3D" id="1.10.10.60">
    <property type="entry name" value="Homeodomain-like"/>
    <property type="match status" value="1"/>
</dbReference>
<name>A0ABN2RS96_9PSEU</name>
<dbReference type="InterPro" id="IPR036271">
    <property type="entry name" value="Tet_transcr_reg_TetR-rel_C_sf"/>
</dbReference>
<protein>
    <submittedName>
        <fullName evidence="6">TetR/AcrR family transcriptional regulator</fullName>
    </submittedName>
</protein>
<evidence type="ECO:0000313" key="7">
    <source>
        <dbReference type="Proteomes" id="UP001501116"/>
    </source>
</evidence>
<dbReference type="InterPro" id="IPR050109">
    <property type="entry name" value="HTH-type_TetR-like_transc_reg"/>
</dbReference>
<accession>A0ABN2RS96</accession>
<feature type="DNA-binding region" description="H-T-H motif" evidence="4">
    <location>
        <begin position="28"/>
        <end position="47"/>
    </location>
</feature>
<dbReference type="Gene3D" id="1.10.357.10">
    <property type="entry name" value="Tetracycline Repressor, domain 2"/>
    <property type="match status" value="1"/>
</dbReference>
<organism evidence="6 7">
    <name type="scientific">Amycolatopsis minnesotensis</name>
    <dbReference type="NCBI Taxonomy" id="337894"/>
    <lineage>
        <taxon>Bacteria</taxon>
        <taxon>Bacillati</taxon>
        <taxon>Actinomycetota</taxon>
        <taxon>Actinomycetes</taxon>
        <taxon>Pseudonocardiales</taxon>
        <taxon>Pseudonocardiaceae</taxon>
        <taxon>Amycolatopsis</taxon>
    </lineage>
</organism>
<proteinExistence type="predicted"/>
<dbReference type="SUPFAM" id="SSF48498">
    <property type="entry name" value="Tetracyclin repressor-like, C-terminal domain"/>
    <property type="match status" value="1"/>
</dbReference>
<dbReference type="EMBL" id="BAAANN010000024">
    <property type="protein sequence ID" value="GAA1973941.1"/>
    <property type="molecule type" value="Genomic_DNA"/>
</dbReference>
<feature type="domain" description="HTH tetR-type" evidence="5">
    <location>
        <begin position="5"/>
        <end position="65"/>
    </location>
</feature>
<dbReference type="InterPro" id="IPR009057">
    <property type="entry name" value="Homeodomain-like_sf"/>
</dbReference>
<dbReference type="RefSeq" id="WP_344425246.1">
    <property type="nucleotide sequence ID" value="NZ_BAAANN010000024.1"/>
</dbReference>